<dbReference type="AlphaFoldDB" id="A0A6V3M0I9"/>
<dbReference type="SMART" id="SM00382">
    <property type="entry name" value="AAA"/>
    <property type="match status" value="1"/>
</dbReference>
<dbReference type="Gene3D" id="3.40.50.300">
    <property type="entry name" value="P-loop containing nucleotide triphosphate hydrolases"/>
    <property type="match status" value="1"/>
</dbReference>
<dbReference type="PANTHER" id="PTHR10760">
    <property type="entry name" value="TORSIN"/>
    <property type="match status" value="1"/>
</dbReference>
<dbReference type="Pfam" id="PF06309">
    <property type="entry name" value="Torsin"/>
    <property type="match status" value="1"/>
</dbReference>
<dbReference type="CDD" id="cd00009">
    <property type="entry name" value="AAA"/>
    <property type="match status" value="1"/>
</dbReference>
<dbReference type="PANTHER" id="PTHR10760:SF2">
    <property type="entry name" value="LD13476P-RELATED"/>
    <property type="match status" value="1"/>
</dbReference>
<dbReference type="InterPro" id="IPR010448">
    <property type="entry name" value="Torsin"/>
</dbReference>
<accession>A0A6V3M0I9</accession>
<feature type="signal peptide" evidence="2">
    <location>
        <begin position="1"/>
        <end position="30"/>
    </location>
</feature>
<evidence type="ECO:0000313" key="4">
    <source>
        <dbReference type="EMBL" id="CAE0662338.1"/>
    </source>
</evidence>
<dbReference type="EMBL" id="HBIV01019271">
    <property type="protein sequence ID" value="CAE0662338.1"/>
    <property type="molecule type" value="Transcribed_RNA"/>
</dbReference>
<evidence type="ECO:0000259" key="3">
    <source>
        <dbReference type="SMART" id="SM00382"/>
    </source>
</evidence>
<protein>
    <recommendedName>
        <fullName evidence="3">AAA+ ATPase domain-containing protein</fullName>
    </recommendedName>
</protein>
<name>A0A6V3M0I9_9EUKA</name>
<gene>
    <name evidence="4" type="ORF">LGLO00237_LOCUS13937</name>
</gene>
<feature type="domain" description="AAA+ ATPase" evidence="3">
    <location>
        <begin position="88"/>
        <end position="237"/>
    </location>
</feature>
<evidence type="ECO:0000256" key="2">
    <source>
        <dbReference type="SAM" id="SignalP"/>
    </source>
</evidence>
<sequence>MTPGLLGRSAAAPGALSLVVWSLVSLEIRAQYRECQYPILGVFGEFCPRNPDPVRRWKALVRERFRGQEMALQMVERTFKVSTYLLEAPAMLHFSGPTGVGKSFLAKLLAEAVFARHEPICGFLELRMSVSWRHTPKEKVAETIEREILRPLVEQLAVCPASIIVIDDIHFLNGQHVRELRGIFDETNPEISCSTGTYKNKRWSTSKAFFIVTSDLDEKMASLSTTMSSQEATNVIRKLAQEKWGSKSLMAAPSHLVPFLPLDPDHLLKIAQDQLQGLEEKIAKMLNQLNSSPGIKIDWIGSLKHESSLASDIYEAVKEETKIYGARPINDFMQMEVYPLAIDVSMELLQNGSRGNTGKKSSLHWAREMATYVSPLDVRKTATIVNNVELWKDKSGKFHTRMETFSGSSNGPRGVLRHDEL</sequence>
<dbReference type="GO" id="GO:0005737">
    <property type="term" value="C:cytoplasm"/>
    <property type="evidence" value="ECO:0007669"/>
    <property type="project" value="UniProtKB-ARBA"/>
</dbReference>
<dbReference type="GO" id="GO:0005524">
    <property type="term" value="F:ATP binding"/>
    <property type="evidence" value="ECO:0007669"/>
    <property type="project" value="InterPro"/>
</dbReference>
<evidence type="ECO:0000256" key="1">
    <source>
        <dbReference type="ARBA" id="ARBA00006235"/>
    </source>
</evidence>
<proteinExistence type="inferred from homology"/>
<comment type="similarity">
    <text evidence="1">Belongs to the ClpA/ClpB family. Torsin subfamily.</text>
</comment>
<organism evidence="4">
    <name type="scientific">Lotharella globosa</name>
    <dbReference type="NCBI Taxonomy" id="91324"/>
    <lineage>
        <taxon>Eukaryota</taxon>
        <taxon>Sar</taxon>
        <taxon>Rhizaria</taxon>
        <taxon>Cercozoa</taxon>
        <taxon>Chlorarachniophyceae</taxon>
        <taxon>Lotharella</taxon>
    </lineage>
</organism>
<dbReference type="InterPro" id="IPR027417">
    <property type="entry name" value="P-loop_NTPase"/>
</dbReference>
<keyword evidence="2" id="KW-0732">Signal</keyword>
<dbReference type="GO" id="GO:0016887">
    <property type="term" value="F:ATP hydrolysis activity"/>
    <property type="evidence" value="ECO:0007669"/>
    <property type="project" value="InterPro"/>
</dbReference>
<feature type="chain" id="PRO_5030161055" description="AAA+ ATPase domain-containing protein" evidence="2">
    <location>
        <begin position="31"/>
        <end position="421"/>
    </location>
</feature>
<reference evidence="4" key="1">
    <citation type="submission" date="2021-01" db="EMBL/GenBank/DDBJ databases">
        <authorList>
            <person name="Corre E."/>
            <person name="Pelletier E."/>
            <person name="Niang G."/>
            <person name="Scheremetjew M."/>
            <person name="Finn R."/>
            <person name="Kale V."/>
            <person name="Holt S."/>
            <person name="Cochrane G."/>
            <person name="Meng A."/>
            <person name="Brown T."/>
            <person name="Cohen L."/>
        </authorList>
    </citation>
    <scope>NUCLEOTIDE SEQUENCE</scope>
    <source>
        <strain evidence="4">CCCM811</strain>
    </source>
</reference>
<dbReference type="SUPFAM" id="SSF52540">
    <property type="entry name" value="P-loop containing nucleoside triphosphate hydrolases"/>
    <property type="match status" value="1"/>
</dbReference>
<dbReference type="InterPro" id="IPR003593">
    <property type="entry name" value="AAA+_ATPase"/>
</dbReference>